<evidence type="ECO:0000313" key="3">
    <source>
        <dbReference type="Proteomes" id="UP000277498"/>
    </source>
</evidence>
<protein>
    <recommendedName>
        <fullName evidence="4">Lipoprotein GfcB</fullName>
    </recommendedName>
</protein>
<keyword evidence="1" id="KW-0732">Signal</keyword>
<dbReference type="AlphaFoldDB" id="A0A3P5XQS8"/>
<dbReference type="InterPro" id="IPR023373">
    <property type="entry name" value="YmcC_sf"/>
</dbReference>
<dbReference type="Pfam" id="PF11102">
    <property type="entry name" value="YjbF"/>
    <property type="match status" value="1"/>
</dbReference>
<accession>A0A3P5XQS8</accession>
<feature type="chain" id="PRO_5018067261" description="Lipoprotein GfcB" evidence="1">
    <location>
        <begin position="25"/>
        <end position="204"/>
    </location>
</feature>
<organism evidence="2 3">
    <name type="scientific">Pseudogemmobacter humi</name>
    <dbReference type="NCBI Taxonomy" id="2483812"/>
    <lineage>
        <taxon>Bacteria</taxon>
        <taxon>Pseudomonadati</taxon>
        <taxon>Pseudomonadota</taxon>
        <taxon>Alphaproteobacteria</taxon>
        <taxon>Rhodobacterales</taxon>
        <taxon>Paracoccaceae</taxon>
        <taxon>Pseudogemmobacter</taxon>
    </lineage>
</organism>
<evidence type="ECO:0000256" key="1">
    <source>
        <dbReference type="SAM" id="SignalP"/>
    </source>
</evidence>
<proteinExistence type="predicted"/>
<evidence type="ECO:0000313" key="2">
    <source>
        <dbReference type="EMBL" id="VDC33978.1"/>
    </source>
</evidence>
<keyword evidence="3" id="KW-1185">Reference proteome</keyword>
<sequence>MRRKTTLCLLCAGLLLAGCTGRVAQEMVDRYGGSVPGEAAAPPEGAARLIVRLPKAGQAALLHEAGGRDGVRRWQASDNVQIYTRDGLIIGTRGLGHDLMSSDPGAAAALIAAGRSGQLPRIYRLLDGEDRLEIRSYICDILPANSEKIRIGENEWTMALRVNETCHSPRGALSATHWVKDGRILQSIQTFDPALGPVDILFMP</sequence>
<dbReference type="Gene3D" id="2.40.360.10">
    <property type="entry name" value="YmcC-like"/>
    <property type="match status" value="1"/>
</dbReference>
<name>A0A3P5XQS8_9RHOB</name>
<gene>
    <name evidence="2" type="ORF">XINFAN_04179</name>
</gene>
<dbReference type="RefSeq" id="WP_160144700.1">
    <property type="nucleotide sequence ID" value="NZ_UXAW01000138.1"/>
</dbReference>
<dbReference type="Proteomes" id="UP000277498">
    <property type="component" value="Unassembled WGS sequence"/>
</dbReference>
<evidence type="ECO:0008006" key="4">
    <source>
        <dbReference type="Google" id="ProtNLM"/>
    </source>
</evidence>
<feature type="signal peptide" evidence="1">
    <location>
        <begin position="1"/>
        <end position="24"/>
    </location>
</feature>
<dbReference type="PROSITE" id="PS51257">
    <property type="entry name" value="PROKAR_LIPOPROTEIN"/>
    <property type="match status" value="1"/>
</dbReference>
<dbReference type="EMBL" id="UXAW01000138">
    <property type="protein sequence ID" value="VDC33978.1"/>
    <property type="molecule type" value="Genomic_DNA"/>
</dbReference>
<dbReference type="OrthoDB" id="6237231at2"/>
<reference evidence="2 3" key="1">
    <citation type="submission" date="2018-11" db="EMBL/GenBank/DDBJ databases">
        <authorList>
            <person name="Criscuolo A."/>
        </authorList>
    </citation>
    <scope>NUCLEOTIDE SEQUENCE [LARGE SCALE GENOMIC DNA]</scope>
    <source>
        <strain evidence="2">ACIP111625</strain>
    </source>
</reference>
<dbReference type="SUPFAM" id="SSF159270">
    <property type="entry name" value="YmcC-like"/>
    <property type="match status" value="1"/>
</dbReference>
<dbReference type="InterPro" id="IPR021308">
    <property type="entry name" value="GfcB"/>
</dbReference>